<protein>
    <submittedName>
        <fullName evidence="1">Uncharacterized protein</fullName>
    </submittedName>
</protein>
<organism evidence="1 2">
    <name type="scientific">Neolewinella xylanilytica</name>
    <dbReference type="NCBI Taxonomy" id="1514080"/>
    <lineage>
        <taxon>Bacteria</taxon>
        <taxon>Pseudomonadati</taxon>
        <taxon>Bacteroidota</taxon>
        <taxon>Saprospiria</taxon>
        <taxon>Saprospirales</taxon>
        <taxon>Lewinellaceae</taxon>
        <taxon>Neolewinella</taxon>
    </lineage>
</organism>
<dbReference type="Proteomes" id="UP000237662">
    <property type="component" value="Unassembled WGS sequence"/>
</dbReference>
<keyword evidence="2" id="KW-1185">Reference proteome</keyword>
<comment type="caution">
    <text evidence="1">The sequence shown here is derived from an EMBL/GenBank/DDBJ whole genome shotgun (WGS) entry which is preliminary data.</text>
</comment>
<proteinExistence type="predicted"/>
<gene>
    <name evidence="1" type="ORF">CLV84_1739</name>
</gene>
<dbReference type="RefSeq" id="WP_104419299.1">
    <property type="nucleotide sequence ID" value="NZ_PTJC01000005.1"/>
</dbReference>
<evidence type="ECO:0000313" key="2">
    <source>
        <dbReference type="Proteomes" id="UP000237662"/>
    </source>
</evidence>
<sequence>MITQKLVVGHMIDLVGCFTEEYFIRGLNASQIVKELGLPDRYQQLKMYVAMAIHLPSICDFELGGWAEFSTDNFFNYDKQGRGSKWDAKKFEKVYQGKRMPISINTAKQAWRDGMNHEKLVKVLFDTDHRDQDKYRAGGRASQIIVTRPIKCLIAKQLSPTERFTGVW</sequence>
<accession>A0A2S6IB98</accession>
<evidence type="ECO:0000313" key="1">
    <source>
        <dbReference type="EMBL" id="PPK88768.1"/>
    </source>
</evidence>
<name>A0A2S6IB98_9BACT</name>
<reference evidence="1 2" key="1">
    <citation type="submission" date="2018-02" db="EMBL/GenBank/DDBJ databases">
        <title>Genomic Encyclopedia of Archaeal and Bacterial Type Strains, Phase II (KMG-II): from individual species to whole genera.</title>
        <authorList>
            <person name="Goeker M."/>
        </authorList>
    </citation>
    <scope>NUCLEOTIDE SEQUENCE [LARGE SCALE GENOMIC DNA]</scope>
    <source>
        <strain evidence="1 2">DSM 29526</strain>
    </source>
</reference>
<dbReference type="AlphaFoldDB" id="A0A2S6IB98"/>
<dbReference type="EMBL" id="PTJC01000005">
    <property type="protein sequence ID" value="PPK88768.1"/>
    <property type="molecule type" value="Genomic_DNA"/>
</dbReference>